<dbReference type="InterPro" id="IPR021109">
    <property type="entry name" value="Peptidase_aspartic_dom_sf"/>
</dbReference>
<evidence type="ECO:0000313" key="2">
    <source>
        <dbReference type="EMBL" id="RYR66912.1"/>
    </source>
</evidence>
<dbReference type="AlphaFoldDB" id="A0A445DUN6"/>
<name>A0A445DUN6_ARAHY</name>
<dbReference type="InterPro" id="IPR033121">
    <property type="entry name" value="PEPTIDASE_A1"/>
</dbReference>
<proteinExistence type="predicted"/>
<evidence type="ECO:0000259" key="1">
    <source>
        <dbReference type="Pfam" id="PF00026"/>
    </source>
</evidence>
<organism evidence="2 3">
    <name type="scientific">Arachis hypogaea</name>
    <name type="common">Peanut</name>
    <dbReference type="NCBI Taxonomy" id="3818"/>
    <lineage>
        <taxon>Eukaryota</taxon>
        <taxon>Viridiplantae</taxon>
        <taxon>Streptophyta</taxon>
        <taxon>Embryophyta</taxon>
        <taxon>Tracheophyta</taxon>
        <taxon>Spermatophyta</taxon>
        <taxon>Magnoliopsida</taxon>
        <taxon>eudicotyledons</taxon>
        <taxon>Gunneridae</taxon>
        <taxon>Pentapetalae</taxon>
        <taxon>rosids</taxon>
        <taxon>fabids</taxon>
        <taxon>Fabales</taxon>
        <taxon>Fabaceae</taxon>
        <taxon>Papilionoideae</taxon>
        <taxon>50 kb inversion clade</taxon>
        <taxon>dalbergioids sensu lato</taxon>
        <taxon>Dalbergieae</taxon>
        <taxon>Pterocarpus clade</taxon>
        <taxon>Arachis</taxon>
    </lineage>
</organism>
<protein>
    <recommendedName>
        <fullName evidence="1">Peptidase A1 domain-containing protein</fullName>
    </recommendedName>
</protein>
<feature type="domain" description="Peptidase A1" evidence="1">
    <location>
        <begin position="49"/>
        <end position="91"/>
    </location>
</feature>
<gene>
    <name evidence="2" type="ORF">Ahy_A03g013097</name>
</gene>
<evidence type="ECO:0000313" key="3">
    <source>
        <dbReference type="Proteomes" id="UP000289738"/>
    </source>
</evidence>
<keyword evidence="3" id="KW-1185">Reference proteome</keyword>
<reference evidence="2 3" key="1">
    <citation type="submission" date="2019-01" db="EMBL/GenBank/DDBJ databases">
        <title>Sequencing of cultivated peanut Arachis hypogaea provides insights into genome evolution and oil improvement.</title>
        <authorList>
            <person name="Chen X."/>
        </authorList>
    </citation>
    <scope>NUCLEOTIDE SEQUENCE [LARGE SCALE GENOMIC DNA]</scope>
    <source>
        <strain evidence="3">cv. Fuhuasheng</strain>
        <tissue evidence="2">Leaves</tissue>
    </source>
</reference>
<comment type="caution">
    <text evidence="2">The sequence shown here is derived from an EMBL/GenBank/DDBJ whole genome shotgun (WGS) entry which is preliminary data.</text>
</comment>
<dbReference type="STRING" id="3818.A0A445DUN6"/>
<dbReference type="SUPFAM" id="SSF50630">
    <property type="entry name" value="Acid proteases"/>
    <property type="match status" value="1"/>
</dbReference>
<sequence length="259" mass="29477">MAAVEQRMVLHRVQQVKKSRHAPRSQSSTYRGVTFYRRIGRFSEDDDIMCNRYNMLDQGLVKESVFSFWLNRNPEEENGGELIFGLQGKAHLCACVKKKILGGLSLNIFDMGDLLIGDKKTEIADGIMKKGSVVGAVDLPMFVIQFCATAFTYYDQATAAQEIFGHTLESLRGIKYLYNDAEWFLNLENVRDGEEESLVAEVLLYIVMDFCIFKCDDGLRLLEMYLDPQDGKEPMFNAAVRLLHNHGESLEPLQVLEIL</sequence>
<dbReference type="Gene3D" id="2.60.40.1960">
    <property type="match status" value="1"/>
</dbReference>
<accession>A0A445DUN6</accession>
<dbReference type="Pfam" id="PF00026">
    <property type="entry name" value="Asp"/>
    <property type="match status" value="1"/>
</dbReference>
<dbReference type="Proteomes" id="UP000289738">
    <property type="component" value="Chromosome A03"/>
</dbReference>
<dbReference type="EMBL" id="SDMP01000003">
    <property type="protein sequence ID" value="RYR66912.1"/>
    <property type="molecule type" value="Genomic_DNA"/>
</dbReference>